<proteinExistence type="predicted"/>
<name>A0A7E4W5A7_PANRE</name>
<dbReference type="AlphaFoldDB" id="A0A7E4W5A7"/>
<keyword evidence="1" id="KW-1185">Reference proteome</keyword>
<evidence type="ECO:0000313" key="2">
    <source>
        <dbReference type="WBParaSite" id="Pan_g6504.t1"/>
    </source>
</evidence>
<accession>A0A7E4W5A7</accession>
<protein>
    <submittedName>
        <fullName evidence="2">Ovule protein</fullName>
    </submittedName>
</protein>
<dbReference type="Proteomes" id="UP000492821">
    <property type="component" value="Unassembled WGS sequence"/>
</dbReference>
<evidence type="ECO:0000313" key="1">
    <source>
        <dbReference type="Proteomes" id="UP000492821"/>
    </source>
</evidence>
<dbReference type="WBParaSite" id="Pan_g6504.t1">
    <property type="protein sequence ID" value="Pan_g6504.t1"/>
    <property type="gene ID" value="Pan_g6504"/>
</dbReference>
<sequence>MQIQKFRFYTRSQMFRSSEKPVRSDVCAFAPDADVFTKLCCFCFAYMHSNDTTNMRIRVTYSGTRILKLSGF</sequence>
<reference evidence="2" key="2">
    <citation type="submission" date="2020-10" db="UniProtKB">
        <authorList>
            <consortium name="WormBaseParasite"/>
        </authorList>
    </citation>
    <scope>IDENTIFICATION</scope>
</reference>
<reference evidence="1" key="1">
    <citation type="journal article" date="2013" name="Genetics">
        <title>The draft genome and transcriptome of Panagrellus redivivus are shaped by the harsh demands of a free-living lifestyle.</title>
        <authorList>
            <person name="Srinivasan J."/>
            <person name="Dillman A.R."/>
            <person name="Macchietto M.G."/>
            <person name="Heikkinen L."/>
            <person name="Lakso M."/>
            <person name="Fracchia K.M."/>
            <person name="Antoshechkin I."/>
            <person name="Mortazavi A."/>
            <person name="Wong G."/>
            <person name="Sternberg P.W."/>
        </authorList>
    </citation>
    <scope>NUCLEOTIDE SEQUENCE [LARGE SCALE GENOMIC DNA]</scope>
    <source>
        <strain evidence="1">MT8872</strain>
    </source>
</reference>
<organism evidence="1 2">
    <name type="scientific">Panagrellus redivivus</name>
    <name type="common">Microworm</name>
    <dbReference type="NCBI Taxonomy" id="6233"/>
    <lineage>
        <taxon>Eukaryota</taxon>
        <taxon>Metazoa</taxon>
        <taxon>Ecdysozoa</taxon>
        <taxon>Nematoda</taxon>
        <taxon>Chromadorea</taxon>
        <taxon>Rhabditida</taxon>
        <taxon>Tylenchina</taxon>
        <taxon>Panagrolaimomorpha</taxon>
        <taxon>Panagrolaimoidea</taxon>
        <taxon>Panagrolaimidae</taxon>
        <taxon>Panagrellus</taxon>
    </lineage>
</organism>